<dbReference type="GO" id="GO:0004867">
    <property type="term" value="F:serine-type endopeptidase inhibitor activity"/>
    <property type="evidence" value="ECO:0007669"/>
    <property type="project" value="InterPro"/>
</dbReference>
<protein>
    <submittedName>
        <fullName evidence="4">BPTI/Kunitz inhibitor domain-containing protein</fullName>
    </submittedName>
</protein>
<dbReference type="PROSITE" id="PS00280">
    <property type="entry name" value="BPTI_KUNITZ_1"/>
    <property type="match status" value="1"/>
</dbReference>
<feature type="domain" description="BPTI/Kunitz inhibitor" evidence="2">
    <location>
        <begin position="27"/>
        <end position="80"/>
    </location>
</feature>
<reference evidence="4" key="1">
    <citation type="submission" date="2022-11" db="UniProtKB">
        <authorList>
            <consortium name="WormBaseParasite"/>
        </authorList>
    </citation>
    <scope>IDENTIFICATION</scope>
</reference>
<dbReference type="SMART" id="SM00131">
    <property type="entry name" value="KU"/>
    <property type="match status" value="2"/>
</dbReference>
<sequence>MASRSALFSCIISIYFLSNFVDAIHPCLESKNSGDTSCGEPGGLKFFYDKVTKHCQPFQYAGCGGSLNRFDSAKECREKCTNVPEEEETSGGHGTLIHVPKCSTGVRAATDANIQPLKCDACPSGHECLNNLCCPTKEIVCNLNYDAGKFALVGSHTPRYFYDKKVNNCLLFTYYGVLGNANNFEIYNECMKFCSQ</sequence>
<evidence type="ECO:0000313" key="3">
    <source>
        <dbReference type="Proteomes" id="UP000887540"/>
    </source>
</evidence>
<evidence type="ECO:0000256" key="1">
    <source>
        <dbReference type="SAM" id="SignalP"/>
    </source>
</evidence>
<dbReference type="Proteomes" id="UP000887540">
    <property type="component" value="Unplaced"/>
</dbReference>
<organism evidence="3 4">
    <name type="scientific">Acrobeloides nanus</name>
    <dbReference type="NCBI Taxonomy" id="290746"/>
    <lineage>
        <taxon>Eukaryota</taxon>
        <taxon>Metazoa</taxon>
        <taxon>Ecdysozoa</taxon>
        <taxon>Nematoda</taxon>
        <taxon>Chromadorea</taxon>
        <taxon>Rhabditida</taxon>
        <taxon>Tylenchina</taxon>
        <taxon>Cephalobomorpha</taxon>
        <taxon>Cephaloboidea</taxon>
        <taxon>Cephalobidae</taxon>
        <taxon>Acrobeloides</taxon>
    </lineage>
</organism>
<dbReference type="SMART" id="SM00289">
    <property type="entry name" value="WR1"/>
    <property type="match status" value="1"/>
</dbReference>
<accession>A0A914DYU3</accession>
<evidence type="ECO:0000259" key="2">
    <source>
        <dbReference type="PROSITE" id="PS50279"/>
    </source>
</evidence>
<feature type="signal peptide" evidence="1">
    <location>
        <begin position="1"/>
        <end position="23"/>
    </location>
</feature>
<dbReference type="InterPro" id="IPR053014">
    <property type="entry name" value="Cuticle_assoc_divergent"/>
</dbReference>
<dbReference type="PROSITE" id="PS50279">
    <property type="entry name" value="BPTI_KUNITZ_2"/>
    <property type="match status" value="2"/>
</dbReference>
<feature type="chain" id="PRO_5037502231" evidence="1">
    <location>
        <begin position="24"/>
        <end position="196"/>
    </location>
</feature>
<dbReference type="InterPro" id="IPR002223">
    <property type="entry name" value="Kunitz_BPTI"/>
</dbReference>
<keyword evidence="3" id="KW-1185">Reference proteome</keyword>
<dbReference type="InterPro" id="IPR006150">
    <property type="entry name" value="Cys_repeat_1"/>
</dbReference>
<feature type="domain" description="BPTI/Kunitz inhibitor" evidence="2">
    <location>
        <begin position="141"/>
        <end position="194"/>
    </location>
</feature>
<proteinExistence type="predicted"/>
<dbReference type="Pfam" id="PF00014">
    <property type="entry name" value="Kunitz_BPTI"/>
    <property type="match status" value="2"/>
</dbReference>
<dbReference type="CDD" id="cd00109">
    <property type="entry name" value="Kunitz-type"/>
    <property type="match status" value="2"/>
</dbReference>
<name>A0A914DYU3_9BILA</name>
<dbReference type="AlphaFoldDB" id="A0A914DYU3"/>
<dbReference type="InterPro" id="IPR036880">
    <property type="entry name" value="Kunitz_BPTI_sf"/>
</dbReference>
<keyword evidence="1" id="KW-0732">Signal</keyword>
<dbReference type="SUPFAM" id="SSF57362">
    <property type="entry name" value="BPTI-like"/>
    <property type="match status" value="2"/>
</dbReference>
<dbReference type="Gene3D" id="4.10.410.10">
    <property type="entry name" value="Pancreatic trypsin inhibitor Kunitz domain"/>
    <property type="match status" value="2"/>
</dbReference>
<dbReference type="PRINTS" id="PR00759">
    <property type="entry name" value="BASICPTASE"/>
</dbReference>
<dbReference type="WBParaSite" id="ACRNAN_scaffold486.g16530.t1">
    <property type="protein sequence ID" value="ACRNAN_scaffold486.g16530.t1"/>
    <property type="gene ID" value="ACRNAN_scaffold486.g16530"/>
</dbReference>
<evidence type="ECO:0000313" key="4">
    <source>
        <dbReference type="WBParaSite" id="ACRNAN_scaffold486.g16530.t1"/>
    </source>
</evidence>
<dbReference type="InterPro" id="IPR020901">
    <property type="entry name" value="Prtase_inh_Kunz-CS"/>
</dbReference>
<dbReference type="PANTHER" id="PTHR46339">
    <property type="entry name" value="PROTEIN CBG15282-RELATED"/>
    <property type="match status" value="1"/>
</dbReference>